<keyword evidence="3" id="KW-0808">Transferase</keyword>
<evidence type="ECO:0000313" key="6">
    <source>
        <dbReference type="EMBL" id="GGZ55242.1"/>
    </source>
</evidence>
<evidence type="ECO:0000259" key="5">
    <source>
        <dbReference type="Pfam" id="PF00155"/>
    </source>
</evidence>
<dbReference type="InterPro" id="IPR015421">
    <property type="entry name" value="PyrdxlP-dep_Trfase_major"/>
</dbReference>
<name>A0ABQ3BRF8_9FLAO</name>
<evidence type="ECO:0000256" key="2">
    <source>
        <dbReference type="ARBA" id="ARBA00010008"/>
    </source>
</evidence>
<dbReference type="InterPro" id="IPR015424">
    <property type="entry name" value="PyrdxlP-dep_Trfase"/>
</dbReference>
<dbReference type="Gene3D" id="3.90.1150.10">
    <property type="entry name" value="Aspartate Aminotransferase, domain 1"/>
    <property type="match status" value="1"/>
</dbReference>
<dbReference type="PANTHER" id="PTHR13693">
    <property type="entry name" value="CLASS II AMINOTRANSFERASE/8-AMINO-7-OXONONANOATE SYNTHASE"/>
    <property type="match status" value="1"/>
</dbReference>
<dbReference type="InterPro" id="IPR004839">
    <property type="entry name" value="Aminotransferase_I/II_large"/>
</dbReference>
<dbReference type="GeneID" id="94369265"/>
<comment type="caution">
    <text evidence="6">The sequence shown here is derived from an EMBL/GenBank/DDBJ whole genome shotgun (WGS) entry which is preliminary data.</text>
</comment>
<evidence type="ECO:0000313" key="7">
    <source>
        <dbReference type="Proteomes" id="UP000615593"/>
    </source>
</evidence>
<evidence type="ECO:0000256" key="3">
    <source>
        <dbReference type="ARBA" id="ARBA00022679"/>
    </source>
</evidence>
<protein>
    <submittedName>
        <fullName evidence="6">8-amino-7-oxononanoate synthase</fullName>
    </submittedName>
</protein>
<evidence type="ECO:0000256" key="1">
    <source>
        <dbReference type="ARBA" id="ARBA00001933"/>
    </source>
</evidence>
<feature type="domain" description="Aminotransferase class I/classII large" evidence="5">
    <location>
        <begin position="31"/>
        <end position="360"/>
    </location>
</feature>
<keyword evidence="4" id="KW-0663">Pyridoxal phosphate</keyword>
<dbReference type="InterPro" id="IPR050087">
    <property type="entry name" value="AON_synthase_class-II"/>
</dbReference>
<evidence type="ECO:0000256" key="4">
    <source>
        <dbReference type="ARBA" id="ARBA00022898"/>
    </source>
</evidence>
<dbReference type="RefSeq" id="WP_027885050.1">
    <property type="nucleotide sequence ID" value="NZ_BMWY01000004.1"/>
</dbReference>
<comment type="cofactor">
    <cofactor evidence="1">
        <name>pyridoxal 5'-phosphate</name>
        <dbReference type="ChEBI" id="CHEBI:597326"/>
    </cofactor>
</comment>
<dbReference type="Gene3D" id="3.40.640.10">
    <property type="entry name" value="Type I PLP-dependent aspartate aminotransferase-like (Major domain)"/>
    <property type="match status" value="1"/>
</dbReference>
<gene>
    <name evidence="6" type="primary">bioF</name>
    <name evidence="6" type="ORF">GCM10008088_16010</name>
</gene>
<keyword evidence="7" id="KW-1185">Reference proteome</keyword>
<proteinExistence type="inferred from homology"/>
<dbReference type="SUPFAM" id="SSF53383">
    <property type="entry name" value="PLP-dependent transferases"/>
    <property type="match status" value="1"/>
</dbReference>
<comment type="similarity">
    <text evidence="2">Belongs to the class-II pyridoxal-phosphate-dependent aminotransferase family. BioF subfamily.</text>
</comment>
<dbReference type="EMBL" id="BMWY01000004">
    <property type="protein sequence ID" value="GGZ55242.1"/>
    <property type="molecule type" value="Genomic_DNA"/>
</dbReference>
<organism evidence="6 7">
    <name type="scientific">Mesonia mobilis</name>
    <dbReference type="NCBI Taxonomy" id="369791"/>
    <lineage>
        <taxon>Bacteria</taxon>
        <taxon>Pseudomonadati</taxon>
        <taxon>Bacteroidota</taxon>
        <taxon>Flavobacteriia</taxon>
        <taxon>Flavobacteriales</taxon>
        <taxon>Flavobacteriaceae</taxon>
        <taxon>Mesonia</taxon>
    </lineage>
</organism>
<accession>A0ABQ3BRF8</accession>
<dbReference type="PANTHER" id="PTHR13693:SF77">
    <property type="entry name" value="8-AMINO-7-OXONONANOATE SYNTHASE"/>
    <property type="match status" value="1"/>
</dbReference>
<dbReference type="Proteomes" id="UP000615593">
    <property type="component" value="Unassembled WGS sequence"/>
</dbReference>
<reference evidence="7" key="1">
    <citation type="journal article" date="2019" name="Int. J. Syst. Evol. Microbiol.">
        <title>The Global Catalogue of Microorganisms (GCM) 10K type strain sequencing project: providing services to taxonomists for standard genome sequencing and annotation.</title>
        <authorList>
            <consortium name="The Broad Institute Genomics Platform"/>
            <consortium name="The Broad Institute Genome Sequencing Center for Infectious Disease"/>
            <person name="Wu L."/>
            <person name="Ma J."/>
        </authorList>
    </citation>
    <scope>NUCLEOTIDE SEQUENCE [LARGE SCALE GENOMIC DNA]</scope>
    <source>
        <strain evidence="7">KCTC 12708</strain>
    </source>
</reference>
<sequence length="378" mass="42443">MSATPRRILQKLQQRKENNSLRTLSSPSEGVDFYANDYLGFSKNEKIYQRSLNFLEEHQLQQNNSTGSRLISGNFKIHEAVEAQIAAFHQSENAILFNSGYDANVGFFSSIPQRGDVVFYDELIHASIRDGLQMGLAKSYKFKHNDLEDLQTKVEKLSTSGEVYVVTESIFSMDGDHPDLPALVKFCNENNIFLVVDEAHALGVFGERGEGLLQHLNLHHKVFARIVTFGKGLGAHGAAILGSETLKEFIINFTRSFIYTTAIAPHSVATISSAYQELTHTSAIKKLQQNITYFQQQVENLALKDVFIASDSAIQSCIIPGNEQVKAIAEKLQQQQYLVKPILSPTVAKGEERLRFCLHSYNLKEEIFSVLQCLKHEL</sequence>
<dbReference type="Pfam" id="PF00155">
    <property type="entry name" value="Aminotran_1_2"/>
    <property type="match status" value="1"/>
</dbReference>
<dbReference type="InterPro" id="IPR015422">
    <property type="entry name" value="PyrdxlP-dep_Trfase_small"/>
</dbReference>